<dbReference type="EnsemblPlants" id="OGLUM06G08250.1">
    <property type="protein sequence ID" value="OGLUM06G08250.1"/>
    <property type="gene ID" value="OGLUM06G08250"/>
</dbReference>
<protein>
    <submittedName>
        <fullName evidence="2">Uncharacterized protein</fullName>
    </submittedName>
</protein>
<dbReference type="STRING" id="40148.A0A0E0A6Y3"/>
<dbReference type="Gramene" id="OGLUM06G08250.1">
    <property type="protein sequence ID" value="OGLUM06G08250.1"/>
    <property type="gene ID" value="OGLUM06G08250"/>
</dbReference>
<evidence type="ECO:0000256" key="1">
    <source>
        <dbReference type="SAM" id="MobiDB-lite"/>
    </source>
</evidence>
<accession>A0A0E0A6Y3</accession>
<evidence type="ECO:0000313" key="3">
    <source>
        <dbReference type="Proteomes" id="UP000026961"/>
    </source>
</evidence>
<reference evidence="2" key="1">
    <citation type="submission" date="2015-04" db="UniProtKB">
        <authorList>
            <consortium name="EnsemblPlants"/>
        </authorList>
    </citation>
    <scope>IDENTIFICATION</scope>
</reference>
<feature type="region of interest" description="Disordered" evidence="1">
    <location>
        <begin position="85"/>
        <end position="104"/>
    </location>
</feature>
<dbReference type="AlphaFoldDB" id="A0A0E0A6Y3"/>
<name>A0A0E0A6Y3_9ORYZ</name>
<reference evidence="2" key="2">
    <citation type="submission" date="2018-05" db="EMBL/GenBank/DDBJ databases">
        <title>OgluRS3 (Oryza glumaepatula Reference Sequence Version 3).</title>
        <authorList>
            <person name="Zhang J."/>
            <person name="Kudrna D."/>
            <person name="Lee S."/>
            <person name="Talag J."/>
            <person name="Welchert J."/>
            <person name="Wing R.A."/>
        </authorList>
    </citation>
    <scope>NUCLEOTIDE SEQUENCE [LARGE SCALE GENOMIC DNA]</scope>
</reference>
<dbReference type="Proteomes" id="UP000026961">
    <property type="component" value="Chromosome 6"/>
</dbReference>
<keyword evidence="3" id="KW-1185">Reference proteome</keyword>
<organism evidence="2">
    <name type="scientific">Oryza glumipatula</name>
    <dbReference type="NCBI Taxonomy" id="40148"/>
    <lineage>
        <taxon>Eukaryota</taxon>
        <taxon>Viridiplantae</taxon>
        <taxon>Streptophyta</taxon>
        <taxon>Embryophyta</taxon>
        <taxon>Tracheophyta</taxon>
        <taxon>Spermatophyta</taxon>
        <taxon>Magnoliopsida</taxon>
        <taxon>Liliopsida</taxon>
        <taxon>Poales</taxon>
        <taxon>Poaceae</taxon>
        <taxon>BOP clade</taxon>
        <taxon>Oryzoideae</taxon>
        <taxon>Oryzeae</taxon>
        <taxon>Oryzinae</taxon>
        <taxon>Oryza</taxon>
    </lineage>
</organism>
<dbReference type="HOGENOM" id="CLU_1417169_0_0_1"/>
<evidence type="ECO:0000313" key="2">
    <source>
        <dbReference type="EnsemblPlants" id="OGLUM06G08250.1"/>
    </source>
</evidence>
<proteinExistence type="predicted"/>
<sequence>MANLDFTEAPWDESDAFHLYKCPSWEIDWDSILSLTRLKCKKKTKMEGKKYRERQEEAELTASEEAGWRWRRRRDRVLELPTGNRHGVPSLLHEREKGSKAPHRGSSAAVISCRCHQVREASDGAGVGETRGEDAAISKDWLPHDSQLPYFHFLTRRRPICDFVSSHIDTGSEATVAAALGFLGRLLSASIA</sequence>